<evidence type="ECO:0000256" key="1">
    <source>
        <dbReference type="ARBA" id="ARBA00023015"/>
    </source>
</evidence>
<dbReference type="Proteomes" id="UP000217289">
    <property type="component" value="Chromosome"/>
</dbReference>
<evidence type="ECO:0000256" key="3">
    <source>
        <dbReference type="ARBA" id="ARBA00023163"/>
    </source>
</evidence>
<keyword evidence="6" id="KW-1185">Reference proteome</keyword>
<evidence type="ECO:0000313" key="5">
    <source>
        <dbReference type="EMBL" id="ATB28736.1"/>
    </source>
</evidence>
<dbReference type="PROSITE" id="PS01124">
    <property type="entry name" value="HTH_ARAC_FAMILY_2"/>
    <property type="match status" value="1"/>
</dbReference>
<accession>A0A250ICQ9</accession>
<dbReference type="Gene3D" id="1.10.10.60">
    <property type="entry name" value="Homeodomain-like"/>
    <property type="match status" value="1"/>
</dbReference>
<organism evidence="5 6">
    <name type="scientific">Melittangium boletus DSM 14713</name>
    <dbReference type="NCBI Taxonomy" id="1294270"/>
    <lineage>
        <taxon>Bacteria</taxon>
        <taxon>Pseudomonadati</taxon>
        <taxon>Myxococcota</taxon>
        <taxon>Myxococcia</taxon>
        <taxon>Myxococcales</taxon>
        <taxon>Cystobacterineae</taxon>
        <taxon>Archangiaceae</taxon>
        <taxon>Melittangium</taxon>
    </lineage>
</organism>
<gene>
    <name evidence="5" type="ORF">MEBOL_002185</name>
</gene>
<keyword evidence="1" id="KW-0805">Transcription regulation</keyword>
<dbReference type="EMBL" id="CP022163">
    <property type="protein sequence ID" value="ATB28736.1"/>
    <property type="molecule type" value="Genomic_DNA"/>
</dbReference>
<dbReference type="PANTHER" id="PTHR46796">
    <property type="entry name" value="HTH-TYPE TRANSCRIPTIONAL ACTIVATOR RHAS-RELATED"/>
    <property type="match status" value="1"/>
</dbReference>
<dbReference type="AlphaFoldDB" id="A0A250ICQ9"/>
<evidence type="ECO:0000256" key="2">
    <source>
        <dbReference type="ARBA" id="ARBA00023125"/>
    </source>
</evidence>
<dbReference type="InterPro" id="IPR018060">
    <property type="entry name" value="HTH_AraC"/>
</dbReference>
<evidence type="ECO:0000313" key="6">
    <source>
        <dbReference type="Proteomes" id="UP000217289"/>
    </source>
</evidence>
<keyword evidence="2" id="KW-0238">DNA-binding</keyword>
<keyword evidence="3" id="KW-0804">Transcription</keyword>
<dbReference type="GO" id="GO:0003700">
    <property type="term" value="F:DNA-binding transcription factor activity"/>
    <property type="evidence" value="ECO:0007669"/>
    <property type="project" value="InterPro"/>
</dbReference>
<protein>
    <submittedName>
        <fullName evidence="5">AraC family transcriptional regulator</fullName>
    </submittedName>
</protein>
<dbReference type="Pfam" id="PF12833">
    <property type="entry name" value="HTH_18"/>
    <property type="match status" value="1"/>
</dbReference>
<dbReference type="InterPro" id="IPR009057">
    <property type="entry name" value="Homeodomain-like_sf"/>
</dbReference>
<dbReference type="RefSeq" id="WP_170115487.1">
    <property type="nucleotide sequence ID" value="NZ_CP022163.1"/>
</dbReference>
<evidence type="ECO:0000259" key="4">
    <source>
        <dbReference type="PROSITE" id="PS01124"/>
    </source>
</evidence>
<dbReference type="PANTHER" id="PTHR46796:SF7">
    <property type="entry name" value="ARAC FAMILY TRANSCRIPTIONAL REGULATOR"/>
    <property type="match status" value="1"/>
</dbReference>
<dbReference type="SUPFAM" id="SSF46689">
    <property type="entry name" value="Homeodomain-like"/>
    <property type="match status" value="2"/>
</dbReference>
<dbReference type="GO" id="GO:0043565">
    <property type="term" value="F:sequence-specific DNA binding"/>
    <property type="evidence" value="ECO:0007669"/>
    <property type="project" value="InterPro"/>
</dbReference>
<dbReference type="KEGG" id="mbd:MEBOL_002185"/>
<dbReference type="Pfam" id="PF12852">
    <property type="entry name" value="Cupin_6"/>
    <property type="match status" value="1"/>
</dbReference>
<dbReference type="InterPro" id="IPR050204">
    <property type="entry name" value="AraC_XylS_family_regulators"/>
</dbReference>
<feature type="domain" description="HTH araC/xylS-type" evidence="4">
    <location>
        <begin position="202"/>
        <end position="300"/>
    </location>
</feature>
<reference evidence="5 6" key="1">
    <citation type="submission" date="2017-06" db="EMBL/GenBank/DDBJ databases">
        <authorList>
            <person name="Kim H.J."/>
            <person name="Triplett B.A."/>
        </authorList>
    </citation>
    <scope>NUCLEOTIDE SEQUENCE [LARGE SCALE GENOMIC DNA]</scope>
    <source>
        <strain evidence="5 6">DSM 14713</strain>
    </source>
</reference>
<proteinExistence type="predicted"/>
<sequence length="308" mass="33390">MDALSQLLQTLRLDIVASRHIVFHGPYGARFAPGEGPRGLFMVLDGDVWIEPEGDTEGPLHLSPGDIGLAGGPGFIVRDSSTPRSRPIDVRFETRSEELECLGGPDARTTEFLGVSFELEAGAAAPLLAALAPSVPRQTRDSLIATLMPSFQRVCEDFTSGRPGAQALINQVTQLLLLEWVRAAIPRDGTLGVGAFADPPIAAALALMHRQPGAPWTVDSLAERVSLARTSFALRFARHVGESPFRYLTRRRISLATRLLQASTLPLHEVALRVGYADEASFHRAFKRETGMRPGAVRASRPAFHETS</sequence>
<name>A0A250ICQ9_9BACT</name>
<dbReference type="SMART" id="SM00342">
    <property type="entry name" value="HTH_ARAC"/>
    <property type="match status" value="1"/>
</dbReference>
<dbReference type="InterPro" id="IPR032783">
    <property type="entry name" value="AraC_lig"/>
</dbReference>